<dbReference type="AlphaFoldDB" id="A0A1J7JT50"/>
<reference evidence="4 5" key="1">
    <citation type="submission" date="2016-10" db="EMBL/GenBank/DDBJ databases">
        <title>Draft genome sequence of Coniochaeta ligniaria NRRL30616, a lignocellulolytic fungus for bioabatement of inhibitors in plant biomass hydrolysates.</title>
        <authorList>
            <consortium name="DOE Joint Genome Institute"/>
            <person name="Jimenez D.J."/>
            <person name="Hector R.E."/>
            <person name="Riley R."/>
            <person name="Sun H."/>
            <person name="Grigoriev I.V."/>
            <person name="Van Elsas J.D."/>
            <person name="Nichols N.N."/>
        </authorList>
    </citation>
    <scope>NUCLEOTIDE SEQUENCE [LARGE SCALE GENOMIC DNA]</scope>
    <source>
        <strain evidence="4 5">NRRL 30616</strain>
    </source>
</reference>
<accession>A0A1J7JT50</accession>
<keyword evidence="3" id="KW-0732">Signal</keyword>
<organism evidence="4 5">
    <name type="scientific">Coniochaeta ligniaria NRRL 30616</name>
    <dbReference type="NCBI Taxonomy" id="1408157"/>
    <lineage>
        <taxon>Eukaryota</taxon>
        <taxon>Fungi</taxon>
        <taxon>Dikarya</taxon>
        <taxon>Ascomycota</taxon>
        <taxon>Pezizomycotina</taxon>
        <taxon>Sordariomycetes</taxon>
        <taxon>Sordariomycetidae</taxon>
        <taxon>Coniochaetales</taxon>
        <taxon>Coniochaetaceae</taxon>
        <taxon>Coniochaeta</taxon>
    </lineage>
</organism>
<name>A0A1J7JT50_9PEZI</name>
<keyword evidence="1" id="KW-0175">Coiled coil</keyword>
<gene>
    <name evidence="4" type="ORF">CONLIGDRAFT_678922</name>
</gene>
<proteinExistence type="predicted"/>
<feature type="region of interest" description="Disordered" evidence="2">
    <location>
        <begin position="20"/>
        <end position="48"/>
    </location>
</feature>
<protein>
    <submittedName>
        <fullName evidence="4">Uncharacterized protein</fullName>
    </submittedName>
</protein>
<evidence type="ECO:0000256" key="3">
    <source>
        <dbReference type="SAM" id="SignalP"/>
    </source>
</evidence>
<evidence type="ECO:0000313" key="4">
    <source>
        <dbReference type="EMBL" id="OIW32532.1"/>
    </source>
</evidence>
<sequence length="377" mass="41576">MHGLLRAVLLLAPVSALARGGDAGRHDVTPSADAPWDPAVPDWPDAPVAPEMPDMPELPDVPEAPIVTDEEETTDGLDFELAELEFLLDQKAGLEEMIAFQEQRLAEEYGWSPQGGDGECHGLKCLVENIVEKVSDVAMSFYEEIAGAEDITQSTESRVSLIALASSLTTAGHTTETTHTTEITPMAITPSLTRHPGAALTDSRTTLPRSAVVHHHRTTAVRLPRRLRQAILLIVAGPNTRLRRHHQVILLTVADLNTLLRLRHRLQATLLIAADLNTRLRRRQTTHLIADHRIEGPVTTVDARHPQTRTRDRIPMMTNQVLLGQVLLLPTRKTTASLRLHTTTTTTVLRATMVHRTTTAHRRTTAHRGTTSPYPSK</sequence>
<dbReference type="Proteomes" id="UP000182658">
    <property type="component" value="Unassembled WGS sequence"/>
</dbReference>
<feature type="compositionally biased region" description="Low complexity" evidence="2">
    <location>
        <begin position="32"/>
        <end position="48"/>
    </location>
</feature>
<dbReference type="OrthoDB" id="4225201at2759"/>
<feature type="coiled-coil region" evidence="1">
    <location>
        <begin position="77"/>
        <end position="104"/>
    </location>
</feature>
<feature type="region of interest" description="Disordered" evidence="2">
    <location>
        <begin position="357"/>
        <end position="377"/>
    </location>
</feature>
<keyword evidence="5" id="KW-1185">Reference proteome</keyword>
<feature type="chain" id="PRO_5012136851" evidence="3">
    <location>
        <begin position="19"/>
        <end position="377"/>
    </location>
</feature>
<feature type="signal peptide" evidence="3">
    <location>
        <begin position="1"/>
        <end position="18"/>
    </location>
</feature>
<evidence type="ECO:0000256" key="2">
    <source>
        <dbReference type="SAM" id="MobiDB-lite"/>
    </source>
</evidence>
<dbReference type="InParanoid" id="A0A1J7JT50"/>
<evidence type="ECO:0000256" key="1">
    <source>
        <dbReference type="SAM" id="Coils"/>
    </source>
</evidence>
<evidence type="ECO:0000313" key="5">
    <source>
        <dbReference type="Proteomes" id="UP000182658"/>
    </source>
</evidence>
<dbReference type="EMBL" id="KV875095">
    <property type="protein sequence ID" value="OIW32532.1"/>
    <property type="molecule type" value="Genomic_DNA"/>
</dbReference>